<dbReference type="EMBL" id="ADNS01000009">
    <property type="protein sequence ID" value="EFG81490.1"/>
    <property type="molecule type" value="Genomic_DNA"/>
</dbReference>
<comment type="caution">
    <text evidence="1">The sequence shown here is derived from an EMBL/GenBank/DDBJ whole genome shotgun (WGS) entry which is preliminary data.</text>
</comment>
<proteinExistence type="predicted"/>
<reference evidence="1 2" key="1">
    <citation type="submission" date="2010-04" db="EMBL/GenBank/DDBJ databases">
        <authorList>
            <person name="Weinstock G."/>
            <person name="Sodergren E."/>
            <person name="Clifton S."/>
            <person name="Fulton L."/>
            <person name="Fulton B."/>
            <person name="Courtney L."/>
            <person name="Fronick C."/>
            <person name="Harrison M."/>
            <person name="Strong C."/>
            <person name="Farmer C."/>
            <person name="Delahaunty K."/>
            <person name="Markovic C."/>
            <person name="Hall O."/>
            <person name="Minx P."/>
            <person name="Tomlinson C."/>
            <person name="Mitreva M."/>
            <person name="Hou S."/>
            <person name="Wollam A."/>
            <person name="Pepin K.H."/>
            <person name="Johnson M."/>
            <person name="Bhonagiri V."/>
            <person name="Zhang X."/>
            <person name="Suruliraj S."/>
            <person name="Warren W."/>
            <person name="Chinwalla A."/>
            <person name="Mardis E.R."/>
            <person name="Wilson R.K."/>
        </authorList>
    </citation>
    <scope>NUCLEOTIDE SEQUENCE [LARGE SCALE GENOMIC DNA]</scope>
    <source>
        <strain evidence="1 2">DSM 20306</strain>
    </source>
</reference>
<organism evidence="1 2">
    <name type="scientific">Corynebacterium ammoniagenes DSM 20306</name>
    <dbReference type="NCBI Taxonomy" id="649754"/>
    <lineage>
        <taxon>Bacteria</taxon>
        <taxon>Bacillati</taxon>
        <taxon>Actinomycetota</taxon>
        <taxon>Actinomycetes</taxon>
        <taxon>Mycobacteriales</taxon>
        <taxon>Corynebacteriaceae</taxon>
        <taxon>Corynebacterium</taxon>
    </lineage>
</organism>
<name>A0ABN0AFG2_CORAM</name>
<dbReference type="Proteomes" id="UP000006015">
    <property type="component" value="Unassembled WGS sequence"/>
</dbReference>
<accession>A0ABN0AFG2</accession>
<evidence type="ECO:0000313" key="1">
    <source>
        <dbReference type="EMBL" id="EFG81490.1"/>
    </source>
</evidence>
<evidence type="ECO:0000313" key="2">
    <source>
        <dbReference type="Proteomes" id="UP000006015"/>
    </source>
</evidence>
<protein>
    <submittedName>
        <fullName evidence="1">Uncharacterized protein</fullName>
    </submittedName>
</protein>
<gene>
    <name evidence="1" type="ORF">HMPREF0281_01268</name>
</gene>
<keyword evidence="2" id="KW-1185">Reference proteome</keyword>
<sequence>MCVFRRARSFFPLVQRGGIGWLALAGDGMTTMDVALVWNGLHLLRWNK</sequence>